<protein>
    <recommendedName>
        <fullName evidence="2">histidine kinase</fullName>
        <ecNumber evidence="2">2.7.13.3</ecNumber>
    </recommendedName>
</protein>
<dbReference type="PRINTS" id="PR00344">
    <property type="entry name" value="BCTRLSENSOR"/>
</dbReference>
<dbReference type="SMART" id="SM00387">
    <property type="entry name" value="HATPase_c"/>
    <property type="match status" value="1"/>
</dbReference>
<dbReference type="SUPFAM" id="SSF55874">
    <property type="entry name" value="ATPase domain of HSP90 chaperone/DNA topoisomerase II/histidine kinase"/>
    <property type="match status" value="1"/>
</dbReference>
<dbReference type="Gene3D" id="1.10.287.130">
    <property type="match status" value="1"/>
</dbReference>
<dbReference type="CDD" id="cd00082">
    <property type="entry name" value="HisKA"/>
    <property type="match status" value="1"/>
</dbReference>
<sequence length="614" mass="69450">MLEKILWILFAIQRQETEMKQEEKIIWQDSLPGHERSFLQPIAVAIVCAVFIGLILFMGIMDFRRSDRTLTGFMQNQGLSTISVVRKVSEENLKNLIQASQRENVPIFTPLQEESFAPQHWLTSSLAGIGRDVDEQWQAEQISNEYLRNIALRESLWLIAVMDKDGKVVFQSRPEGPSAGESNPGSKEPPLSSGENLISSLKKKGINFVALRRKDGSGTVVIALEKDSLRYWALRVSVEKAMEKLGEGQEMVYLVVMNHEGKLLGQVGNLPGTSKRLDQAFYNVLYGRKAVETRKMKFDNQPILDITAPFKISDRAGGIARIGLKRDSAEKILSENRRNMFVSLIFTVLVALLAMWLLYHNQNRHLAGIIEFERRLEKAERLSSLGQLAAGVAHEIRNPLNAISMASQRLKREFMPAEPEKAEEFQNMAGVIRDEIRRLNGIIEEFLTFSKSRRLDMRDYSVTEVLRKMTDLIREEAESRGITLKTEWSDEPVIIPMDVDKLQQALFNLVKNAMESISGGGSITISLSNEDRHRRIIRIADTGCGMTEEEVKKIFNPEYTTKQKGLGLGLSLAHEIIRGHGGEIRVLSREKVGTTFELILPAERKQDKSTNMAT</sequence>
<gene>
    <name evidence="12" type="ORF">SYN_01094</name>
</gene>
<dbReference type="InterPro" id="IPR004358">
    <property type="entry name" value="Sig_transdc_His_kin-like_C"/>
</dbReference>
<dbReference type="GO" id="GO:0005524">
    <property type="term" value="F:ATP binding"/>
    <property type="evidence" value="ECO:0007669"/>
    <property type="project" value="UniProtKB-KW"/>
</dbReference>
<dbReference type="AlphaFoldDB" id="Q2LUG7"/>
<feature type="region of interest" description="Disordered" evidence="9">
    <location>
        <begin position="170"/>
        <end position="194"/>
    </location>
</feature>
<evidence type="ECO:0000256" key="3">
    <source>
        <dbReference type="ARBA" id="ARBA00022553"/>
    </source>
</evidence>
<evidence type="ECO:0000256" key="9">
    <source>
        <dbReference type="SAM" id="MobiDB-lite"/>
    </source>
</evidence>
<dbReference type="HOGENOM" id="CLU_444746_0_0_7"/>
<dbReference type="InterPro" id="IPR005467">
    <property type="entry name" value="His_kinase_dom"/>
</dbReference>
<keyword evidence="10" id="KW-1133">Transmembrane helix</keyword>
<evidence type="ECO:0000256" key="6">
    <source>
        <dbReference type="ARBA" id="ARBA00022777"/>
    </source>
</evidence>
<dbReference type="EC" id="2.7.13.3" evidence="2"/>
<dbReference type="CDD" id="cd00075">
    <property type="entry name" value="HATPase"/>
    <property type="match status" value="1"/>
</dbReference>
<dbReference type="InterPro" id="IPR003594">
    <property type="entry name" value="HATPase_dom"/>
</dbReference>
<evidence type="ECO:0000256" key="5">
    <source>
        <dbReference type="ARBA" id="ARBA00022741"/>
    </source>
</evidence>
<dbReference type="GO" id="GO:0000155">
    <property type="term" value="F:phosphorelay sensor kinase activity"/>
    <property type="evidence" value="ECO:0007669"/>
    <property type="project" value="InterPro"/>
</dbReference>
<feature type="transmembrane region" description="Helical" evidence="10">
    <location>
        <begin position="340"/>
        <end position="359"/>
    </location>
</feature>
<keyword evidence="3" id="KW-0597">Phosphoprotein</keyword>
<evidence type="ECO:0000256" key="10">
    <source>
        <dbReference type="SAM" id="Phobius"/>
    </source>
</evidence>
<keyword evidence="5" id="KW-0547">Nucleotide-binding</keyword>
<evidence type="ECO:0000256" key="2">
    <source>
        <dbReference type="ARBA" id="ARBA00012438"/>
    </source>
</evidence>
<keyword evidence="7" id="KW-0067">ATP-binding</keyword>
<organism evidence="12 13">
    <name type="scientific">Syntrophus aciditrophicus (strain SB)</name>
    <dbReference type="NCBI Taxonomy" id="56780"/>
    <lineage>
        <taxon>Bacteria</taxon>
        <taxon>Pseudomonadati</taxon>
        <taxon>Thermodesulfobacteriota</taxon>
        <taxon>Syntrophia</taxon>
        <taxon>Syntrophales</taxon>
        <taxon>Syntrophaceae</taxon>
        <taxon>Syntrophus</taxon>
    </lineage>
</organism>
<feature type="transmembrane region" description="Helical" evidence="10">
    <location>
        <begin position="38"/>
        <end position="60"/>
    </location>
</feature>
<keyword evidence="13" id="KW-1185">Reference proteome</keyword>
<dbReference type="KEGG" id="sat:SYN_01094"/>
<accession>Q2LUG7</accession>
<dbReference type="PANTHER" id="PTHR43065">
    <property type="entry name" value="SENSOR HISTIDINE KINASE"/>
    <property type="match status" value="1"/>
</dbReference>
<comment type="catalytic activity">
    <reaction evidence="1">
        <text>ATP + protein L-histidine = ADP + protein N-phospho-L-histidine.</text>
        <dbReference type="EC" id="2.7.13.3"/>
    </reaction>
</comment>
<dbReference type="InterPro" id="IPR036097">
    <property type="entry name" value="HisK_dim/P_sf"/>
</dbReference>
<dbReference type="PROSITE" id="PS50109">
    <property type="entry name" value="HIS_KIN"/>
    <property type="match status" value="1"/>
</dbReference>
<evidence type="ECO:0000256" key="7">
    <source>
        <dbReference type="ARBA" id="ARBA00022840"/>
    </source>
</evidence>
<evidence type="ECO:0000313" key="12">
    <source>
        <dbReference type="EMBL" id="ABC77728.1"/>
    </source>
</evidence>
<dbReference type="Pfam" id="PF00512">
    <property type="entry name" value="HisKA"/>
    <property type="match status" value="1"/>
</dbReference>
<keyword evidence="10" id="KW-0472">Membrane</keyword>
<name>Q2LUG7_SYNAS</name>
<dbReference type="EMBL" id="CP000252">
    <property type="protein sequence ID" value="ABC77728.1"/>
    <property type="molecule type" value="Genomic_DNA"/>
</dbReference>
<evidence type="ECO:0000259" key="11">
    <source>
        <dbReference type="PROSITE" id="PS50109"/>
    </source>
</evidence>
<dbReference type="InterPro" id="IPR036890">
    <property type="entry name" value="HATPase_C_sf"/>
</dbReference>
<feature type="domain" description="Histidine kinase" evidence="11">
    <location>
        <begin position="391"/>
        <end position="604"/>
    </location>
</feature>
<dbReference type="Gene3D" id="3.30.565.10">
    <property type="entry name" value="Histidine kinase-like ATPase, C-terminal domain"/>
    <property type="match status" value="1"/>
</dbReference>
<reference evidence="12 13" key="1">
    <citation type="journal article" date="2007" name="Proc. Natl. Acad. Sci. U.S.A.">
        <title>The genome of Syntrophus aciditrophicus: life at the thermodynamic limit of microbial growth.</title>
        <authorList>
            <person name="McInerney M.J."/>
            <person name="Rohlin L."/>
            <person name="Mouttaki H."/>
            <person name="Kim U."/>
            <person name="Krupp R.S."/>
            <person name="Rios-Hernandez L."/>
            <person name="Sieber J."/>
            <person name="Struchtemeyer C.G."/>
            <person name="Bhattacharyya A."/>
            <person name="Campbell J.W."/>
            <person name="Gunsalus R.P."/>
        </authorList>
    </citation>
    <scope>NUCLEOTIDE SEQUENCE [LARGE SCALE GENOMIC DNA]</scope>
    <source>
        <strain evidence="12 13">SB</strain>
    </source>
</reference>
<keyword evidence="4" id="KW-0808">Transferase</keyword>
<dbReference type="eggNOG" id="COG4191">
    <property type="taxonomic scope" value="Bacteria"/>
</dbReference>
<dbReference type="InterPro" id="IPR003661">
    <property type="entry name" value="HisK_dim/P_dom"/>
</dbReference>
<keyword evidence="10" id="KW-0812">Transmembrane</keyword>
<evidence type="ECO:0000256" key="4">
    <source>
        <dbReference type="ARBA" id="ARBA00022679"/>
    </source>
</evidence>
<dbReference type="PANTHER" id="PTHR43065:SF10">
    <property type="entry name" value="PEROXIDE STRESS-ACTIVATED HISTIDINE KINASE MAK3"/>
    <property type="match status" value="1"/>
</dbReference>
<dbReference type="SMART" id="SM00388">
    <property type="entry name" value="HisKA"/>
    <property type="match status" value="1"/>
</dbReference>
<proteinExistence type="predicted"/>
<evidence type="ECO:0000313" key="13">
    <source>
        <dbReference type="Proteomes" id="UP000001933"/>
    </source>
</evidence>
<evidence type="ECO:0000256" key="1">
    <source>
        <dbReference type="ARBA" id="ARBA00000085"/>
    </source>
</evidence>
<evidence type="ECO:0000256" key="8">
    <source>
        <dbReference type="ARBA" id="ARBA00023012"/>
    </source>
</evidence>
<keyword evidence="6 12" id="KW-0418">Kinase</keyword>
<dbReference type="SUPFAM" id="SSF47384">
    <property type="entry name" value="Homodimeric domain of signal transducing histidine kinase"/>
    <property type="match status" value="1"/>
</dbReference>
<keyword evidence="8" id="KW-0902">Two-component regulatory system</keyword>
<dbReference type="Pfam" id="PF02518">
    <property type="entry name" value="HATPase_c"/>
    <property type="match status" value="1"/>
</dbReference>
<dbReference type="Proteomes" id="UP000001933">
    <property type="component" value="Chromosome"/>
</dbReference>
<dbReference type="InParanoid" id="Q2LUG7"/>
<dbReference type="STRING" id="56780.SYN_01094"/>